<dbReference type="OrthoDB" id="2526979at2759"/>
<feature type="region of interest" description="Disordered" evidence="1">
    <location>
        <begin position="1"/>
        <end position="178"/>
    </location>
</feature>
<feature type="compositionally biased region" description="Low complexity" evidence="1">
    <location>
        <begin position="121"/>
        <end position="162"/>
    </location>
</feature>
<name>A0A5C3N652_9AGAM</name>
<accession>A0A5C3N652</accession>
<dbReference type="STRING" id="5364.A0A5C3N652"/>
<evidence type="ECO:0000256" key="1">
    <source>
        <dbReference type="SAM" id="MobiDB-lite"/>
    </source>
</evidence>
<organism evidence="2 3">
    <name type="scientific">Heliocybe sulcata</name>
    <dbReference type="NCBI Taxonomy" id="5364"/>
    <lineage>
        <taxon>Eukaryota</taxon>
        <taxon>Fungi</taxon>
        <taxon>Dikarya</taxon>
        <taxon>Basidiomycota</taxon>
        <taxon>Agaricomycotina</taxon>
        <taxon>Agaricomycetes</taxon>
        <taxon>Gloeophyllales</taxon>
        <taxon>Gloeophyllaceae</taxon>
        <taxon>Heliocybe</taxon>
    </lineage>
</organism>
<evidence type="ECO:0000313" key="2">
    <source>
        <dbReference type="EMBL" id="TFK52535.1"/>
    </source>
</evidence>
<feature type="compositionally biased region" description="Low complexity" evidence="1">
    <location>
        <begin position="51"/>
        <end position="64"/>
    </location>
</feature>
<protein>
    <submittedName>
        <fullName evidence="2">Uncharacterized protein</fullName>
    </submittedName>
</protein>
<gene>
    <name evidence="2" type="ORF">OE88DRAFT_1412233</name>
</gene>
<proteinExistence type="predicted"/>
<dbReference type="AlphaFoldDB" id="A0A5C3N652"/>
<evidence type="ECO:0000313" key="3">
    <source>
        <dbReference type="Proteomes" id="UP000305948"/>
    </source>
</evidence>
<reference evidence="2 3" key="1">
    <citation type="journal article" date="2019" name="Nat. Ecol. Evol.">
        <title>Megaphylogeny resolves global patterns of mushroom evolution.</title>
        <authorList>
            <person name="Varga T."/>
            <person name="Krizsan K."/>
            <person name="Foldi C."/>
            <person name="Dima B."/>
            <person name="Sanchez-Garcia M."/>
            <person name="Sanchez-Ramirez S."/>
            <person name="Szollosi G.J."/>
            <person name="Szarkandi J.G."/>
            <person name="Papp V."/>
            <person name="Albert L."/>
            <person name="Andreopoulos W."/>
            <person name="Angelini C."/>
            <person name="Antonin V."/>
            <person name="Barry K.W."/>
            <person name="Bougher N.L."/>
            <person name="Buchanan P."/>
            <person name="Buyck B."/>
            <person name="Bense V."/>
            <person name="Catcheside P."/>
            <person name="Chovatia M."/>
            <person name="Cooper J."/>
            <person name="Damon W."/>
            <person name="Desjardin D."/>
            <person name="Finy P."/>
            <person name="Geml J."/>
            <person name="Haridas S."/>
            <person name="Hughes K."/>
            <person name="Justo A."/>
            <person name="Karasinski D."/>
            <person name="Kautmanova I."/>
            <person name="Kiss B."/>
            <person name="Kocsube S."/>
            <person name="Kotiranta H."/>
            <person name="LaButti K.M."/>
            <person name="Lechner B.E."/>
            <person name="Liimatainen K."/>
            <person name="Lipzen A."/>
            <person name="Lukacs Z."/>
            <person name="Mihaltcheva S."/>
            <person name="Morgado L.N."/>
            <person name="Niskanen T."/>
            <person name="Noordeloos M.E."/>
            <person name="Ohm R.A."/>
            <person name="Ortiz-Santana B."/>
            <person name="Ovrebo C."/>
            <person name="Racz N."/>
            <person name="Riley R."/>
            <person name="Savchenko A."/>
            <person name="Shiryaev A."/>
            <person name="Soop K."/>
            <person name="Spirin V."/>
            <person name="Szebenyi C."/>
            <person name="Tomsovsky M."/>
            <person name="Tulloss R.E."/>
            <person name="Uehling J."/>
            <person name="Grigoriev I.V."/>
            <person name="Vagvolgyi C."/>
            <person name="Papp T."/>
            <person name="Martin F.M."/>
            <person name="Miettinen O."/>
            <person name="Hibbett D.S."/>
            <person name="Nagy L.G."/>
        </authorList>
    </citation>
    <scope>NUCLEOTIDE SEQUENCE [LARGE SCALE GENOMIC DNA]</scope>
    <source>
        <strain evidence="2 3">OMC1185</strain>
    </source>
</reference>
<sequence>MRPPTPSESSRHSSPAFRPQTISSAPPSPYRERSQFILSHSDIPKRPRGMSRSSTFSAPTTSTSALVAKSPVASAITSEEFSPSGAFVPTRSASSSLRGMTSPSSERRGRLPFKWFKPKTSTSASSERSSSPASSVPSFSRTSSPDSVSTAATSAASISDVSGPSHLRVPEKQKKRRDSVLQAVEDTSALNISCACAACGKQGANFPRCPRCSETWCSRDCRMKSSGGRRHACRRATPTII</sequence>
<dbReference type="Proteomes" id="UP000305948">
    <property type="component" value="Unassembled WGS sequence"/>
</dbReference>
<keyword evidence="3" id="KW-1185">Reference proteome</keyword>
<feature type="compositionally biased region" description="Polar residues" evidence="1">
    <location>
        <begin position="91"/>
        <end position="104"/>
    </location>
</feature>
<dbReference type="EMBL" id="ML213509">
    <property type="protein sequence ID" value="TFK52535.1"/>
    <property type="molecule type" value="Genomic_DNA"/>
</dbReference>